<dbReference type="InterPro" id="IPR001173">
    <property type="entry name" value="Glyco_trans_2-like"/>
</dbReference>
<dbReference type="PANTHER" id="PTHR48090:SF7">
    <property type="entry name" value="RFBJ PROTEIN"/>
    <property type="match status" value="1"/>
</dbReference>
<dbReference type="AlphaFoldDB" id="A0A847VC99"/>
<dbReference type="Pfam" id="PF00535">
    <property type="entry name" value="Glycos_transf_2"/>
    <property type="match status" value="1"/>
</dbReference>
<protein>
    <submittedName>
        <fullName evidence="3">Glycosyltransferase family 2 protein</fullName>
    </submittedName>
</protein>
<gene>
    <name evidence="3" type="ORF">GX888_00105</name>
</gene>
<name>A0A847VC99_9BACT</name>
<feature type="transmembrane region" description="Helical" evidence="1">
    <location>
        <begin position="271"/>
        <end position="291"/>
    </location>
</feature>
<dbReference type="GO" id="GO:0016740">
    <property type="term" value="F:transferase activity"/>
    <property type="evidence" value="ECO:0007669"/>
    <property type="project" value="UniProtKB-KW"/>
</dbReference>
<feature type="transmembrane region" description="Helical" evidence="1">
    <location>
        <begin position="237"/>
        <end position="259"/>
    </location>
</feature>
<dbReference type="SUPFAM" id="SSF53448">
    <property type="entry name" value="Nucleotide-diphospho-sugar transferases"/>
    <property type="match status" value="1"/>
</dbReference>
<dbReference type="EMBL" id="JAAZIL010000003">
    <property type="protein sequence ID" value="NLZ24144.1"/>
    <property type="molecule type" value="Genomic_DNA"/>
</dbReference>
<keyword evidence="1" id="KW-0812">Transmembrane</keyword>
<dbReference type="InterPro" id="IPR050256">
    <property type="entry name" value="Glycosyltransferase_2"/>
</dbReference>
<proteinExistence type="predicted"/>
<accession>A0A847VC99</accession>
<evidence type="ECO:0000313" key="4">
    <source>
        <dbReference type="Proteomes" id="UP000564033"/>
    </source>
</evidence>
<reference evidence="3 4" key="1">
    <citation type="journal article" date="2020" name="Biotechnol. Biofuels">
        <title>New insights from the biogas microbiome by comprehensive genome-resolved metagenomics of nearly 1600 species originating from multiple anaerobic digesters.</title>
        <authorList>
            <person name="Campanaro S."/>
            <person name="Treu L."/>
            <person name="Rodriguez-R L.M."/>
            <person name="Kovalovszki A."/>
            <person name="Ziels R.M."/>
            <person name="Maus I."/>
            <person name="Zhu X."/>
            <person name="Kougias P.G."/>
            <person name="Basile A."/>
            <person name="Luo G."/>
            <person name="Schluter A."/>
            <person name="Konstantinidis K.T."/>
            <person name="Angelidaki I."/>
        </authorList>
    </citation>
    <scope>NUCLEOTIDE SEQUENCE [LARGE SCALE GENOMIC DNA]</scope>
    <source>
        <strain evidence="3">AS19jrsBPTG_9</strain>
    </source>
</reference>
<keyword evidence="1" id="KW-0472">Membrane</keyword>
<dbReference type="InterPro" id="IPR029044">
    <property type="entry name" value="Nucleotide-diphossugar_trans"/>
</dbReference>
<keyword evidence="1" id="KW-1133">Transmembrane helix</keyword>
<dbReference type="PANTHER" id="PTHR48090">
    <property type="entry name" value="UNDECAPRENYL-PHOSPHATE 4-DEOXY-4-FORMAMIDO-L-ARABINOSE TRANSFERASE-RELATED"/>
    <property type="match status" value="1"/>
</dbReference>
<organism evidence="3 4">
    <name type="scientific">Candidatus Dojkabacteria bacterium</name>
    <dbReference type="NCBI Taxonomy" id="2099670"/>
    <lineage>
        <taxon>Bacteria</taxon>
        <taxon>Candidatus Dojkabacteria</taxon>
    </lineage>
</organism>
<sequence length="321" mass="36100">MKLVVFSICLNEEKTIGELLDRVPKKIEGIDEIVTMVIDDGSSDNTVKIAQEHGAIVYSNLQQKRLAYSFQVAIDKALMLGANLAVNIDGDLQFKPEEIPNLVKPIVEGRADFVAGNRFANGKRPDNMSLSKYYGNQLGAYVVSKLTRQEFFDVTCGFRAYSREAMLQMNINSKYTYTQESFQLMASKNLNIVQIPISIKYFKGRKSRVVTSIFSFITLSAFNIMRAFRDFAPIKFFGILGLIPFVLGVLGIAFTSVHWLNTGSISPYKSIGISGIYLITLGIVIALFGLLSDMLGRIVNNQEKILYYNKKNYYPNLKKKK</sequence>
<feature type="domain" description="Glycosyltransferase 2-like" evidence="2">
    <location>
        <begin position="7"/>
        <end position="166"/>
    </location>
</feature>
<dbReference type="CDD" id="cd04179">
    <property type="entry name" value="DPM_DPG-synthase_like"/>
    <property type="match status" value="1"/>
</dbReference>
<dbReference type="Gene3D" id="3.90.550.10">
    <property type="entry name" value="Spore Coat Polysaccharide Biosynthesis Protein SpsA, Chain A"/>
    <property type="match status" value="1"/>
</dbReference>
<evidence type="ECO:0000256" key="1">
    <source>
        <dbReference type="SAM" id="Phobius"/>
    </source>
</evidence>
<evidence type="ECO:0000313" key="3">
    <source>
        <dbReference type="EMBL" id="NLZ24144.1"/>
    </source>
</evidence>
<keyword evidence="3" id="KW-0808">Transferase</keyword>
<dbReference type="Proteomes" id="UP000564033">
    <property type="component" value="Unassembled WGS sequence"/>
</dbReference>
<comment type="caution">
    <text evidence="3">The sequence shown here is derived from an EMBL/GenBank/DDBJ whole genome shotgun (WGS) entry which is preliminary data.</text>
</comment>
<evidence type="ECO:0000259" key="2">
    <source>
        <dbReference type="Pfam" id="PF00535"/>
    </source>
</evidence>
<feature type="transmembrane region" description="Helical" evidence="1">
    <location>
        <begin position="209"/>
        <end position="225"/>
    </location>
</feature>